<feature type="binding site" evidence="4">
    <location>
        <position position="57"/>
    </location>
    <ligand>
        <name>molybdate</name>
        <dbReference type="ChEBI" id="CHEBI:36264"/>
    </ligand>
</feature>
<dbReference type="PIRSF" id="PIRSF004846">
    <property type="entry name" value="ModA"/>
    <property type="match status" value="1"/>
</dbReference>
<comment type="similarity">
    <text evidence="1">Belongs to the bacterial solute-binding protein ModA family.</text>
</comment>
<dbReference type="NCBIfam" id="TIGR01256">
    <property type="entry name" value="modA"/>
    <property type="match status" value="1"/>
</dbReference>
<keyword evidence="3 5" id="KW-0732">Signal</keyword>
<reference evidence="6 7" key="1">
    <citation type="submission" date="2017-01" db="EMBL/GenBank/DDBJ databases">
        <title>First insights into the biology of 'candidatus Vampirococcus archaeovorus'.</title>
        <authorList>
            <person name="Kizina J."/>
            <person name="Jordan S."/>
            <person name="Stueber K."/>
            <person name="Reinhardt R."/>
            <person name="Harder J."/>
        </authorList>
    </citation>
    <scope>NUCLEOTIDE SEQUENCE [LARGE SCALE GENOMIC DNA]</scope>
    <source>
        <strain evidence="6 7">LiM</strain>
    </source>
</reference>
<dbReference type="SUPFAM" id="SSF53850">
    <property type="entry name" value="Periplasmic binding protein-like II"/>
    <property type="match status" value="1"/>
</dbReference>
<dbReference type="InterPro" id="IPR005950">
    <property type="entry name" value="ModA"/>
</dbReference>
<dbReference type="GO" id="GO:0046872">
    <property type="term" value="F:metal ion binding"/>
    <property type="evidence" value="ECO:0007669"/>
    <property type="project" value="UniProtKB-KW"/>
</dbReference>
<dbReference type="InterPro" id="IPR050682">
    <property type="entry name" value="ModA/WtpA"/>
</dbReference>
<dbReference type="EMBL" id="CP019384">
    <property type="protein sequence ID" value="QAT17774.1"/>
    <property type="molecule type" value="Genomic_DNA"/>
</dbReference>
<dbReference type="GO" id="GO:0015689">
    <property type="term" value="P:molybdate ion transport"/>
    <property type="evidence" value="ECO:0007669"/>
    <property type="project" value="InterPro"/>
</dbReference>
<dbReference type="OrthoDB" id="9785015at2"/>
<dbReference type="Proteomes" id="UP000287243">
    <property type="component" value="Chromosome"/>
</dbReference>
<feature type="signal peptide" evidence="5">
    <location>
        <begin position="1"/>
        <end position="20"/>
    </location>
</feature>
<gene>
    <name evidence="6" type="ORF">BU251_08595</name>
</gene>
<dbReference type="PANTHER" id="PTHR30632:SF14">
    <property type="entry name" value="TUNGSTATE_MOLYBDATE_CHROMATE-BINDING PROTEIN MODA"/>
    <property type="match status" value="1"/>
</dbReference>
<protein>
    <submittedName>
        <fullName evidence="6">Periplasmatic solute-binding protein of ABC transporter</fullName>
    </submittedName>
</protein>
<dbReference type="PANTHER" id="PTHR30632">
    <property type="entry name" value="MOLYBDATE-BINDING PERIPLASMIC PROTEIN"/>
    <property type="match status" value="1"/>
</dbReference>
<evidence type="ECO:0000256" key="4">
    <source>
        <dbReference type="PIRSR" id="PIRSR004846-1"/>
    </source>
</evidence>
<proteinExistence type="inferred from homology"/>
<dbReference type="CDD" id="cd13539">
    <property type="entry name" value="PBP2_AvModA"/>
    <property type="match status" value="1"/>
</dbReference>
<evidence type="ECO:0000256" key="1">
    <source>
        <dbReference type="ARBA" id="ARBA00009175"/>
    </source>
</evidence>
<feature type="binding site" evidence="4">
    <location>
        <position position="165"/>
    </location>
    <ligand>
        <name>molybdate</name>
        <dbReference type="ChEBI" id="CHEBI:36264"/>
    </ligand>
</feature>
<dbReference type="InterPro" id="IPR044084">
    <property type="entry name" value="AvModA-like_subst-bd"/>
</dbReference>
<feature type="chain" id="PRO_5019576722" evidence="5">
    <location>
        <begin position="21"/>
        <end position="252"/>
    </location>
</feature>
<evidence type="ECO:0000256" key="5">
    <source>
        <dbReference type="SAM" id="SignalP"/>
    </source>
</evidence>
<accession>A0A410P741</accession>
<organism evidence="6 7">
    <name type="scientific">Velamenicoccus archaeovorus</name>
    <dbReference type="NCBI Taxonomy" id="1930593"/>
    <lineage>
        <taxon>Bacteria</taxon>
        <taxon>Pseudomonadati</taxon>
        <taxon>Candidatus Omnitrophota</taxon>
        <taxon>Candidatus Velamenicoccus</taxon>
    </lineage>
</organism>
<dbReference type="AlphaFoldDB" id="A0A410P741"/>
<evidence type="ECO:0000313" key="6">
    <source>
        <dbReference type="EMBL" id="QAT17774.1"/>
    </source>
</evidence>
<dbReference type="GO" id="GO:0030973">
    <property type="term" value="F:molybdate ion binding"/>
    <property type="evidence" value="ECO:0007669"/>
    <property type="project" value="InterPro"/>
</dbReference>
<evidence type="ECO:0000313" key="7">
    <source>
        <dbReference type="Proteomes" id="UP000287243"/>
    </source>
</evidence>
<dbReference type="RefSeq" id="WP_128700739.1">
    <property type="nucleotide sequence ID" value="NZ_CP019384.1"/>
</dbReference>
<keyword evidence="2 4" id="KW-0479">Metal-binding</keyword>
<keyword evidence="4" id="KW-0500">Molybdenum</keyword>
<sequence>MKKWITAIFLLLIFPVSVFAKDLTVAVAANLQVLMDELVTTFEKESGSSVDVVIGSSGNLTAQIENGAPFDVFMSADMSYPEVLFKKGLALEKPKVYVYGLLVFWTSKSLDLSRPLGEVLEDPSLKKIALANPKTAPYGRQAVNTMKALNVYLGTRPKLVYAENISQANQFILSGAADGGFTSKSSVVDDSVKDKGRWVEIDASLYEPIAQGAVVLAYAAKHNPRAAEAFYRFLFSESAADIFKKYGYRLPS</sequence>
<dbReference type="Pfam" id="PF13531">
    <property type="entry name" value="SBP_bac_11"/>
    <property type="match status" value="1"/>
</dbReference>
<keyword evidence="7" id="KW-1185">Reference proteome</keyword>
<evidence type="ECO:0000256" key="2">
    <source>
        <dbReference type="ARBA" id="ARBA00022723"/>
    </source>
</evidence>
<dbReference type="KEGG" id="vai:BU251_08595"/>
<evidence type="ECO:0000256" key="3">
    <source>
        <dbReference type="ARBA" id="ARBA00022729"/>
    </source>
</evidence>
<name>A0A410P741_VELA1</name>
<dbReference type="Gene3D" id="3.40.190.10">
    <property type="entry name" value="Periplasmic binding protein-like II"/>
    <property type="match status" value="2"/>
</dbReference>